<dbReference type="RefSeq" id="WP_340333416.1">
    <property type="nucleotide sequence ID" value="NZ_JBBKZS010000001.1"/>
</dbReference>
<dbReference type="PRINTS" id="PR00702">
    <property type="entry name" value="ACRIFLAVINRP"/>
</dbReference>
<protein>
    <submittedName>
        <fullName evidence="9">CusA/CzcA family heavy metal efflux RND transporter</fullName>
    </submittedName>
</protein>
<organism evidence="9 10">
    <name type="scientific">Variovorax robiniae</name>
    <dbReference type="NCBI Taxonomy" id="1836199"/>
    <lineage>
        <taxon>Bacteria</taxon>
        <taxon>Pseudomonadati</taxon>
        <taxon>Pseudomonadota</taxon>
        <taxon>Betaproteobacteria</taxon>
        <taxon>Burkholderiales</taxon>
        <taxon>Comamonadaceae</taxon>
        <taxon>Variovorax</taxon>
    </lineage>
</organism>
<dbReference type="InterPro" id="IPR027463">
    <property type="entry name" value="AcrB_DN_DC_subdom"/>
</dbReference>
<evidence type="ECO:0000256" key="4">
    <source>
        <dbReference type="ARBA" id="ARBA00022475"/>
    </source>
</evidence>
<keyword evidence="10" id="KW-1185">Reference proteome</keyword>
<feature type="transmembrane region" description="Helical" evidence="8">
    <location>
        <begin position="879"/>
        <end position="898"/>
    </location>
</feature>
<dbReference type="Gene3D" id="3.30.70.1440">
    <property type="entry name" value="Multidrug efflux transporter AcrB pore domain"/>
    <property type="match status" value="1"/>
</dbReference>
<feature type="transmembrane region" description="Helical" evidence="8">
    <location>
        <begin position="1008"/>
        <end position="1031"/>
    </location>
</feature>
<feature type="transmembrane region" description="Helical" evidence="8">
    <location>
        <begin position="979"/>
        <end position="1002"/>
    </location>
</feature>
<evidence type="ECO:0000256" key="5">
    <source>
        <dbReference type="ARBA" id="ARBA00022692"/>
    </source>
</evidence>
<dbReference type="SUPFAM" id="SSF82866">
    <property type="entry name" value="Multidrug efflux transporter AcrB transmembrane domain"/>
    <property type="match status" value="2"/>
</dbReference>
<feature type="transmembrane region" description="Helical" evidence="8">
    <location>
        <begin position="367"/>
        <end position="385"/>
    </location>
</feature>
<keyword evidence="7 8" id="KW-0472">Membrane</keyword>
<evidence type="ECO:0000256" key="8">
    <source>
        <dbReference type="SAM" id="Phobius"/>
    </source>
</evidence>
<reference evidence="9 10" key="1">
    <citation type="submission" date="2024-03" db="EMBL/GenBank/DDBJ databases">
        <title>Novel species of the genus Variovorax.</title>
        <authorList>
            <person name="Liu Q."/>
            <person name="Xin Y.-H."/>
        </authorList>
    </citation>
    <scope>NUCLEOTIDE SEQUENCE [LARGE SCALE GENOMIC DNA]</scope>
    <source>
        <strain evidence="9 10">KACC 18901</strain>
    </source>
</reference>
<dbReference type="EMBL" id="JBBKZS010000001">
    <property type="protein sequence ID" value="MEJ8853320.1"/>
    <property type="molecule type" value="Genomic_DNA"/>
</dbReference>
<evidence type="ECO:0000256" key="6">
    <source>
        <dbReference type="ARBA" id="ARBA00022989"/>
    </source>
</evidence>
<feature type="transmembrane region" description="Helical" evidence="8">
    <location>
        <begin position="936"/>
        <end position="958"/>
    </location>
</feature>
<keyword evidence="3" id="KW-0813">Transport</keyword>
<dbReference type="PANTHER" id="PTHR32063">
    <property type="match status" value="1"/>
</dbReference>
<evidence type="ECO:0000256" key="2">
    <source>
        <dbReference type="ARBA" id="ARBA00010942"/>
    </source>
</evidence>
<evidence type="ECO:0000256" key="3">
    <source>
        <dbReference type="ARBA" id="ARBA00022448"/>
    </source>
</evidence>
<gene>
    <name evidence="9" type="ORF">WKW79_01995</name>
</gene>
<keyword evidence="4" id="KW-1003">Cell membrane</keyword>
<dbReference type="Pfam" id="PF00873">
    <property type="entry name" value="ACR_tran"/>
    <property type="match status" value="1"/>
</dbReference>
<dbReference type="SUPFAM" id="SSF82714">
    <property type="entry name" value="Multidrug efflux transporter AcrB TolC docking domain, DN and DC subdomains"/>
    <property type="match status" value="2"/>
</dbReference>
<dbReference type="InterPro" id="IPR004763">
    <property type="entry name" value="CusA-like"/>
</dbReference>
<comment type="similarity">
    <text evidence="2">Belongs to the resistance-nodulation-cell division (RND) (TC 2.A.6) family.</text>
</comment>
<dbReference type="PANTHER" id="PTHR32063:SF24">
    <property type="entry name" value="CATION EFFLUX SYSTEM (ACRB_ACRD_ACRF FAMILY)"/>
    <property type="match status" value="1"/>
</dbReference>
<evidence type="ECO:0000256" key="1">
    <source>
        <dbReference type="ARBA" id="ARBA00004651"/>
    </source>
</evidence>
<feature type="transmembrane region" description="Helical" evidence="8">
    <location>
        <begin position="12"/>
        <end position="29"/>
    </location>
</feature>
<dbReference type="NCBIfam" id="TIGR00914">
    <property type="entry name" value="2A0601"/>
    <property type="match status" value="1"/>
</dbReference>
<name>A0ABU8X0I2_9BURK</name>
<dbReference type="Gene3D" id="1.20.1640.10">
    <property type="entry name" value="Multidrug efflux transporter AcrB transmembrane domain"/>
    <property type="match status" value="2"/>
</dbReference>
<dbReference type="InterPro" id="IPR001036">
    <property type="entry name" value="Acrflvin-R"/>
</dbReference>
<comment type="subcellular location">
    <subcellularLocation>
        <location evidence="1">Cell membrane</location>
        <topology evidence="1">Multi-pass membrane protein</topology>
    </subcellularLocation>
</comment>
<dbReference type="Gene3D" id="3.30.70.1430">
    <property type="entry name" value="Multidrug efflux transporter AcrB pore domain"/>
    <property type="match status" value="2"/>
</dbReference>
<dbReference type="Proteomes" id="UP001367030">
    <property type="component" value="Unassembled WGS sequence"/>
</dbReference>
<dbReference type="SUPFAM" id="SSF82693">
    <property type="entry name" value="Multidrug efflux transporter AcrB pore domain, PN1, PN2, PC1 and PC2 subdomains"/>
    <property type="match status" value="3"/>
</dbReference>
<feature type="transmembrane region" description="Helical" evidence="8">
    <location>
        <begin position="537"/>
        <end position="554"/>
    </location>
</feature>
<proteinExistence type="inferred from homology"/>
<comment type="caution">
    <text evidence="9">The sequence shown here is derived from an EMBL/GenBank/DDBJ whole genome shotgun (WGS) entry which is preliminary data.</text>
</comment>
<feature type="transmembrane region" description="Helical" evidence="8">
    <location>
        <begin position="905"/>
        <end position="924"/>
    </location>
</feature>
<feature type="transmembrane region" description="Helical" evidence="8">
    <location>
        <begin position="449"/>
        <end position="467"/>
    </location>
</feature>
<keyword evidence="5 8" id="KW-0812">Transmembrane</keyword>
<evidence type="ECO:0000256" key="7">
    <source>
        <dbReference type="ARBA" id="ARBA00023136"/>
    </source>
</evidence>
<feature type="transmembrane region" description="Helical" evidence="8">
    <location>
        <begin position="479"/>
        <end position="505"/>
    </location>
</feature>
<evidence type="ECO:0000313" key="10">
    <source>
        <dbReference type="Proteomes" id="UP001367030"/>
    </source>
</evidence>
<dbReference type="Gene3D" id="3.30.2090.10">
    <property type="entry name" value="Multidrug efflux transporter AcrB TolC docking domain, DN and DC subdomains"/>
    <property type="match status" value="2"/>
</dbReference>
<sequence>MKIIRFAIDHRWLVMLAVLGMAVLGLYNYQKLPIDAVPDITNVQVQVNTEAPGYSPLEAEQRVTFPIETAMAGLPRLEQTRSISRYGLSQVTVVFKEGTDIHFARQLVGERMQEARGKLPAGLSPSMGPIATGLGEIYMWTVEAEPSARKPDGSAWTPMDLREIQDWVVKPQLRTVPGVTEINTIGGHAKEFHVAPLPDRLVAHGLSIPDIVNALERNNTNVGAGYIERRGEQYLIRAPGQLGGIDDIANVVVATAKGVPVRIRDVAEVGLGKELRTGAATENGKEVVLGTVFMLLGENSRDVASAVDQRLKQINKTLPKGVIAKTVYDRTVLVDKAIKTVQKNLVEGALLVIAILFFFLGNIRAAIITATVIPLAMLFTFTGMVSNKVSANLMSLGALDFGIIIDGAVVIVENCIRRLSHAQATLGRNLTRDERFHEVFTASKESRRALLFGQLIIMVVYLPIFALTGVEGKMFHPMAFTVVTALVGAMILSVTFVPAAVALFVTGKVSEKEGWLMAWAKRGYAPAFDWVMARKPLVLTAAASCVLLSGLLATRMGSEFIPSLDEGDIALHALRIPGTSLTQAIGMQTQLEEVIKGFPEVDITFAKLGTAEIATDPMPPNVADNFVMLKPRDQWPDPGRGKEDLVAAMQEAVGKVPGNNYEFTQPIQMRFNELISGVRSDVAVKVFGDGMDAMNDSAERIAKVLEGIPGAADVKVEQTTGLPMLTLRIDREKVARLGLNVADIQESVSAALGGKDAGAVFEGDRRFDILVRLPEAIRSDIEAIQRLPVRLPATDNGGARSFVRLGDVATIDSAPGPNQISREDGKRRVVVTANVRGRDIGSFVNEARQRIGEQVQVPSGYWTQWGGTFEQLQSAGKRLQVVVPVALLLVFTLLFVMFGNAKDGLLVFTGVPFALTGGVVALWLRDIPLSISAGVGFIALSGVAVLNGLVMISCIRGLREDGRPLDEAIREGALTRLRPVLMTALVASLGFVPMAIAVGTGAEVQRPLATVVIGGILSSTALTLLVLPMLYRLAYATRDALATRANMQPAAP</sequence>
<dbReference type="Gene3D" id="3.30.70.1320">
    <property type="entry name" value="Multidrug efflux transporter AcrB pore domain like"/>
    <property type="match status" value="1"/>
</dbReference>
<keyword evidence="6 8" id="KW-1133">Transmembrane helix</keyword>
<accession>A0ABU8X0I2</accession>
<evidence type="ECO:0000313" key="9">
    <source>
        <dbReference type="EMBL" id="MEJ8853320.1"/>
    </source>
</evidence>